<dbReference type="CDD" id="cd04301">
    <property type="entry name" value="NAT_SF"/>
    <property type="match status" value="1"/>
</dbReference>
<accession>A0A2M7G2G3</accession>
<sequence>MELELKALATADLPFAQAVFESVLPLYRELMPGAFEENLKIVAILIENELDFSATGLNAELIQVKGQAQGFLAWARLEKGPAYLASLHFLPVARRQGWGGLALALLEDQLKRQGLPALYLLAHAQADWALDFYLKQGYARLAEAPADILRLAGTQIQHLLMPGMVLMGKEWSIV</sequence>
<comment type="caution">
    <text evidence="2">The sequence shown here is derived from an EMBL/GenBank/DDBJ whole genome shotgun (WGS) entry which is preliminary data.</text>
</comment>
<protein>
    <recommendedName>
        <fullName evidence="1">N-acetyltransferase domain-containing protein</fullName>
    </recommendedName>
</protein>
<evidence type="ECO:0000313" key="2">
    <source>
        <dbReference type="EMBL" id="PIW15986.1"/>
    </source>
</evidence>
<proteinExistence type="predicted"/>
<evidence type="ECO:0000259" key="1">
    <source>
        <dbReference type="PROSITE" id="PS51186"/>
    </source>
</evidence>
<dbReference type="Pfam" id="PF00583">
    <property type="entry name" value="Acetyltransf_1"/>
    <property type="match status" value="1"/>
</dbReference>
<evidence type="ECO:0000313" key="3">
    <source>
        <dbReference type="Proteomes" id="UP000231019"/>
    </source>
</evidence>
<reference evidence="2 3" key="1">
    <citation type="submission" date="2017-09" db="EMBL/GenBank/DDBJ databases">
        <title>Depth-based differentiation of microbial function through sediment-hosted aquifers and enrichment of novel symbionts in the deep terrestrial subsurface.</title>
        <authorList>
            <person name="Probst A.J."/>
            <person name="Ladd B."/>
            <person name="Jarett J.K."/>
            <person name="Geller-Mcgrath D.E."/>
            <person name="Sieber C.M."/>
            <person name="Emerson J.B."/>
            <person name="Anantharaman K."/>
            <person name="Thomas B.C."/>
            <person name="Malmstrom R."/>
            <person name="Stieglmeier M."/>
            <person name="Klingl A."/>
            <person name="Woyke T."/>
            <person name="Ryan C.M."/>
            <person name="Banfield J.F."/>
        </authorList>
    </citation>
    <scope>NUCLEOTIDE SEQUENCE [LARGE SCALE GENOMIC DNA]</scope>
    <source>
        <strain evidence="2">CG17_big_fil_post_rev_8_21_14_2_50_48_46</strain>
    </source>
</reference>
<dbReference type="InterPro" id="IPR016181">
    <property type="entry name" value="Acyl_CoA_acyltransferase"/>
</dbReference>
<dbReference type="Gene3D" id="3.40.630.30">
    <property type="match status" value="1"/>
</dbReference>
<dbReference type="GO" id="GO:0016747">
    <property type="term" value="F:acyltransferase activity, transferring groups other than amino-acyl groups"/>
    <property type="evidence" value="ECO:0007669"/>
    <property type="project" value="InterPro"/>
</dbReference>
<dbReference type="SUPFAM" id="SSF55729">
    <property type="entry name" value="Acyl-CoA N-acyltransferases (Nat)"/>
    <property type="match status" value="1"/>
</dbReference>
<feature type="domain" description="N-acetyltransferase" evidence="1">
    <location>
        <begin position="3"/>
        <end position="172"/>
    </location>
</feature>
<name>A0A2M7G2G3_9BACT</name>
<organism evidence="2 3">
    <name type="scientific">bacterium (Candidatus Blackallbacteria) CG17_big_fil_post_rev_8_21_14_2_50_48_46</name>
    <dbReference type="NCBI Taxonomy" id="2014261"/>
    <lineage>
        <taxon>Bacteria</taxon>
        <taxon>Candidatus Blackallbacteria</taxon>
    </lineage>
</organism>
<dbReference type="EMBL" id="PFFQ01000041">
    <property type="protein sequence ID" value="PIW15986.1"/>
    <property type="molecule type" value="Genomic_DNA"/>
</dbReference>
<dbReference type="InterPro" id="IPR000182">
    <property type="entry name" value="GNAT_dom"/>
</dbReference>
<dbReference type="AlphaFoldDB" id="A0A2M7G2G3"/>
<dbReference type="Proteomes" id="UP000231019">
    <property type="component" value="Unassembled WGS sequence"/>
</dbReference>
<gene>
    <name evidence="2" type="ORF">COW36_14825</name>
</gene>
<dbReference type="PROSITE" id="PS51186">
    <property type="entry name" value="GNAT"/>
    <property type="match status" value="1"/>
</dbReference>